<dbReference type="Proteomes" id="UP000010792">
    <property type="component" value="Chromosome"/>
</dbReference>
<accession>L0NER6</accession>
<sequence>MLPAQPAMCKVRSISKIWRIQYRSAAPYSLIYVPALLALGKKPKPNSERS</sequence>
<dbReference type="EMBL" id="FO082820">
    <property type="protein sequence ID" value="CCF19374.1"/>
    <property type="molecule type" value="Genomic_DNA"/>
</dbReference>
<evidence type="ECO:0000313" key="2">
    <source>
        <dbReference type="Proteomes" id="UP000010792"/>
    </source>
</evidence>
<reference evidence="1 2" key="1">
    <citation type="journal article" date="2013" name="Genome Biol. Evol.">
        <title>Life in an arsenic-containing gold mine: genome and physiology of the autotrophic arsenite-oxidizing bacterium rhizobium sp. NT-26.</title>
        <authorList>
            <person name="Andres J."/>
            <person name="Arsene-Ploetze F."/>
            <person name="Barbe V."/>
            <person name="Brochier-Armanet C."/>
            <person name="Cleiss-Arnold J."/>
            <person name="Coppee J.Y."/>
            <person name="Dillies M.A."/>
            <person name="Geist"/>
            <person name="L"/>
            <person name="Joublin A."/>
            <person name="Koechler S."/>
            <person name="Lassalle F."/>
            <person name="Marchal M."/>
            <person name="Medigue C."/>
            <person name="Muller D."/>
            <person name="Nesme X."/>
            <person name="Plewniak F."/>
            <person name="Proux C."/>
            <person name="Ramirez-Bahena M.H."/>
            <person name="Schenowitz C."/>
            <person name="Sismeiro O."/>
            <person name="Vallenet D."/>
            <person name="Santini J.M."/>
            <person name="Bertin P.N."/>
        </authorList>
    </citation>
    <scope>NUCLEOTIDE SEQUENCE [LARGE SCALE GENOMIC DNA]</scope>
    <source>
        <strain evidence="1 2">NT-26</strain>
    </source>
</reference>
<organism evidence="1 2">
    <name type="scientific">Pseudorhizobium banfieldiae</name>
    <dbReference type="NCBI Taxonomy" id="1125847"/>
    <lineage>
        <taxon>Bacteria</taxon>
        <taxon>Pseudomonadati</taxon>
        <taxon>Pseudomonadota</taxon>
        <taxon>Alphaproteobacteria</taxon>
        <taxon>Hyphomicrobiales</taxon>
        <taxon>Rhizobiaceae</taxon>
        <taxon>Rhizobium/Agrobacterium group</taxon>
        <taxon>Pseudorhizobium</taxon>
    </lineage>
</organism>
<gene>
    <name evidence="1" type="ORF">NT26_1650</name>
</gene>
<proteinExistence type="predicted"/>
<name>L0NER6_9HYPH</name>
<dbReference type="STRING" id="1125847.NT26_1650"/>
<evidence type="ECO:0000313" key="1">
    <source>
        <dbReference type="EMBL" id="CCF19374.1"/>
    </source>
</evidence>
<dbReference type="KEGG" id="rht:NT26_1650"/>
<protein>
    <submittedName>
        <fullName evidence="1">Uncharacterized protein</fullName>
    </submittedName>
</protein>
<dbReference type="AlphaFoldDB" id="L0NER6"/>
<keyword evidence="2" id="KW-1185">Reference proteome</keyword>